<dbReference type="Proteomes" id="UP000583752">
    <property type="component" value="Unassembled WGS sequence"/>
</dbReference>
<evidence type="ECO:0000313" key="2">
    <source>
        <dbReference type="EMBL" id="NML61630.1"/>
    </source>
</evidence>
<dbReference type="RefSeq" id="WP_169465720.1">
    <property type="nucleotide sequence ID" value="NZ_JABBGG010000005.1"/>
</dbReference>
<feature type="transmembrane region" description="Helical" evidence="1">
    <location>
        <begin position="65"/>
        <end position="87"/>
    </location>
</feature>
<keyword evidence="1" id="KW-1133">Transmembrane helix</keyword>
<evidence type="ECO:0000313" key="3">
    <source>
        <dbReference type="Proteomes" id="UP000583752"/>
    </source>
</evidence>
<protein>
    <submittedName>
        <fullName evidence="2">Uncharacterized protein</fullName>
    </submittedName>
</protein>
<keyword evidence="1" id="KW-0812">Transmembrane</keyword>
<reference evidence="2 3" key="1">
    <citation type="submission" date="2020-04" db="EMBL/GenBank/DDBJ databases">
        <title>Massilia sp. RP-1-19 isolated from soil.</title>
        <authorList>
            <person name="Dahal R.H."/>
        </authorList>
    </citation>
    <scope>NUCLEOTIDE SEQUENCE [LARGE SCALE GENOMIC DNA]</scope>
    <source>
        <strain evidence="2 3">RP-1-19</strain>
    </source>
</reference>
<gene>
    <name evidence="2" type="ORF">HHL21_11170</name>
</gene>
<evidence type="ECO:0000256" key="1">
    <source>
        <dbReference type="SAM" id="Phobius"/>
    </source>
</evidence>
<feature type="transmembrane region" description="Helical" evidence="1">
    <location>
        <begin position="32"/>
        <end position="53"/>
    </location>
</feature>
<organism evidence="2 3">
    <name type="scientific">Massilia polaris</name>
    <dbReference type="NCBI Taxonomy" id="2728846"/>
    <lineage>
        <taxon>Bacteria</taxon>
        <taxon>Pseudomonadati</taxon>
        <taxon>Pseudomonadota</taxon>
        <taxon>Betaproteobacteria</taxon>
        <taxon>Burkholderiales</taxon>
        <taxon>Oxalobacteraceae</taxon>
        <taxon>Telluria group</taxon>
        <taxon>Massilia</taxon>
    </lineage>
</organism>
<dbReference type="AlphaFoldDB" id="A0A848HN85"/>
<dbReference type="EMBL" id="JABBGG010000005">
    <property type="protein sequence ID" value="NML61630.1"/>
    <property type="molecule type" value="Genomic_DNA"/>
</dbReference>
<keyword evidence="3" id="KW-1185">Reference proteome</keyword>
<proteinExistence type="predicted"/>
<accession>A0A848HN85</accession>
<comment type="caution">
    <text evidence="2">The sequence shown here is derived from an EMBL/GenBank/DDBJ whole genome shotgun (WGS) entry which is preliminary data.</text>
</comment>
<name>A0A848HN85_9BURK</name>
<sequence length="195" mass="22496">MNIDRQQDMREFNGDLWEVEARQRASRTFQQAVEVTAAVGVLTGLNALAYYVFRQTEVDLWGADRFILALAWMGFELATIAALFLYFKKQSNVVRQERRRYLAIASEFLAQWTRFEILGQSKLKSMAIEVYPWSVREIIRTLVSVNAMGADDMAMVEEALRTRDVLVHVRAQIDAADLTRISDRLRELATRLDSK</sequence>
<keyword evidence="1" id="KW-0472">Membrane</keyword>